<dbReference type="Proteomes" id="UP001516023">
    <property type="component" value="Unassembled WGS sequence"/>
</dbReference>
<evidence type="ECO:0000313" key="1">
    <source>
        <dbReference type="EMBL" id="KAL3794941.1"/>
    </source>
</evidence>
<evidence type="ECO:0000313" key="2">
    <source>
        <dbReference type="Proteomes" id="UP001516023"/>
    </source>
</evidence>
<dbReference type="AlphaFoldDB" id="A0ABD3Q5X9"/>
<dbReference type="EMBL" id="JABMIG020000076">
    <property type="protein sequence ID" value="KAL3794941.1"/>
    <property type="molecule type" value="Genomic_DNA"/>
</dbReference>
<gene>
    <name evidence="1" type="ORF">HJC23_004318</name>
</gene>
<accession>A0ABD3Q5X9</accession>
<organism evidence="1 2">
    <name type="scientific">Cyclotella cryptica</name>
    <dbReference type="NCBI Taxonomy" id="29204"/>
    <lineage>
        <taxon>Eukaryota</taxon>
        <taxon>Sar</taxon>
        <taxon>Stramenopiles</taxon>
        <taxon>Ochrophyta</taxon>
        <taxon>Bacillariophyta</taxon>
        <taxon>Coscinodiscophyceae</taxon>
        <taxon>Thalassiosirophycidae</taxon>
        <taxon>Stephanodiscales</taxon>
        <taxon>Stephanodiscaceae</taxon>
        <taxon>Cyclotella</taxon>
    </lineage>
</organism>
<reference evidence="1 2" key="1">
    <citation type="journal article" date="2020" name="G3 (Bethesda)">
        <title>Improved Reference Genome for Cyclotella cryptica CCMP332, a Model for Cell Wall Morphogenesis, Salinity Adaptation, and Lipid Production in Diatoms (Bacillariophyta).</title>
        <authorList>
            <person name="Roberts W.R."/>
            <person name="Downey K.M."/>
            <person name="Ruck E.C."/>
            <person name="Traller J.C."/>
            <person name="Alverson A.J."/>
        </authorList>
    </citation>
    <scope>NUCLEOTIDE SEQUENCE [LARGE SCALE GENOMIC DNA]</scope>
    <source>
        <strain evidence="1 2">CCMP332</strain>
    </source>
</reference>
<name>A0ABD3Q5X9_9STRA</name>
<protein>
    <submittedName>
        <fullName evidence="1">Uncharacterized protein</fullName>
    </submittedName>
</protein>
<comment type="caution">
    <text evidence="1">The sequence shown here is derived from an EMBL/GenBank/DDBJ whole genome shotgun (WGS) entry which is preliminary data.</text>
</comment>
<keyword evidence="2" id="KW-1185">Reference proteome</keyword>
<sequence>MPIYTDRGREIGETTQVMKCLRTISLSSLLLTLLITRHRIKCDASSSNIENEQSHRKDGQSGGRIVQSLFRFPASRLGREFNELIQLWYDEWLGVPSTNTTSITSTLPAITPVASGKKHAAHSVSATVATIFRRQCYGPLTTKQQTLYKNLEQRRKEIEFQYLKDPMDEMKLLHNVVKRFYPAFLSNTAVGENRTDRSDTKSASQIHKKRTKSTVNTIYSLPPSVVSAYDSPSTLAFQTSGDNNNNTQQWTWRPAAHFSSRGTPNTHRFRSNFFNSMRQKLQQVLPEGLEMGRQSGMFWYPPGGVREWHNNYLDLVGTTKKGKTDSEKRDEDIFASQVWRMYFVRTVRDKEFDEKLRNLRSKETSRNKAPGVDATVDESVNDYSAMHIIPGDDDGITLEVLQKAGARPLTENEKKRRWSDIFAEDDENVMNAANDTNDRSSVWRLPDLDGYVTLFRLPKLWHCIISEEVHRFSLGFAFSDREVQALLKLAGVEFEVLTDVNQNDSNLSILAKDEL</sequence>
<proteinExistence type="predicted"/>